<dbReference type="GeneID" id="9626586"/>
<organism evidence="3">
    <name type="scientific">Volvox carteri f. nagariensis</name>
    <dbReference type="NCBI Taxonomy" id="3068"/>
    <lineage>
        <taxon>Eukaryota</taxon>
        <taxon>Viridiplantae</taxon>
        <taxon>Chlorophyta</taxon>
        <taxon>core chlorophytes</taxon>
        <taxon>Chlorophyceae</taxon>
        <taxon>CS clade</taxon>
        <taxon>Chlamydomonadales</taxon>
        <taxon>Volvocaceae</taxon>
        <taxon>Volvox</taxon>
    </lineage>
</organism>
<feature type="region of interest" description="Disordered" evidence="1">
    <location>
        <begin position="2324"/>
        <end position="2349"/>
    </location>
</feature>
<dbReference type="eggNOG" id="KOG1797">
    <property type="taxonomic scope" value="Eukaryota"/>
</dbReference>
<keyword evidence="3" id="KW-1185">Reference proteome</keyword>
<protein>
    <recommendedName>
        <fullName evidence="4">Sec39 domain-containing protein</fullName>
    </recommendedName>
</protein>
<evidence type="ECO:0000256" key="1">
    <source>
        <dbReference type="SAM" id="MobiDB-lite"/>
    </source>
</evidence>
<evidence type="ECO:0008006" key="4">
    <source>
        <dbReference type="Google" id="ProtNLM"/>
    </source>
</evidence>
<dbReference type="Proteomes" id="UP000001058">
    <property type="component" value="Unassembled WGS sequence"/>
</dbReference>
<feature type="compositionally biased region" description="Low complexity" evidence="1">
    <location>
        <begin position="489"/>
        <end position="516"/>
    </location>
</feature>
<sequence length="2655" mass="273397">MQQSSNSVLYEELEQYTSSSNGRAIAGLLSQKRRYLSDQADGSRLAVACASRHIYILDRSGQPVSLLSASAGPWTAKPVGALAMPLPTTLLILTGRPSQLFIVPLDAPPRVLQGLRPQQLSRQCDTVRVAAYDARTSTLVVAGESGPAGGGKGPAAAGARVSVSTWRLEVSGPGAAAAAATKAVPLGSFVGSLSESAGAGGSGPAAATVTAAAAWARRRWTLSLSPLGEHVAIVAPPAPGVLILSVPQCRREDPGERFGGRTAPPASAFRTTLTRSVESAASASWWGSETALALSDMAGYVGLAQLPGYDNLLAGDEQPKYAPGTLVASKSGGPGTRGLLVLEPLIPPESKIPGSGGVAAADGVRSARASRGAAASAEAAAAASAAAAPGLRLLLLAQRTPEEMLQVHMRHQQWGRALELCAAAGLNADRVYGARWASRPVDAANIADNLAKIADRRWVVGECCRRVASDYEGQRKLINYGLRETARQAKPPAAADSVDDASSNASAPGGAATAAAGGSGERTDPRDTAWWWCTRLKLWRHSDRLEVLYAAQGRTFNPSAYAAFRDLSLAAAAGSWAATGALGPLAVLAQHYPASLSGPVLLGVLSRLPETINPRLYSALLPRPADGEEVPVPLRPPPVRKQDWVEQPEVLAEIRKAVAAGSGSGSGSAVDLPDWDPEATDALVRVLAPRPRLSAAAASEWYAERALQLDEETGQLQGALALLELGWERGARGPRVAQLLGAAMALTSVISATTHHHRASLAAGSASSPGGVLWRLRLGDFAEMPGAQQLRLLLAGSDEDSLRQDLRERFLLFGFYLSQLFGMVGEALSVADCGTSTRRVVPFLRGPGWDAARVGPLLGALMAEEMAARPAWAAALVEAEARDRMLFESTEELVQAVTSAVAGCPHTDEWPSLERAMAAVEAAASEEAAAAAAAGETSAEAATATAAARRLSSSSESESCGGWLAGLRELRGFVRAGSLLAARGLPLTVRHVSSCGREEAARCIRQVLGRLQRSSPSMPDAAWSQLWLDLVQVRSAAFPFLEPQELLSEVARCMLHCGRNDLANAYLHGGAPGETHVALEPEAADALITSVAAEILAGANDPWDSAAQQSAACLALASPDAPPAVALRRLVSALQMLPELGLDVIPAQVMQMTDRFEVIRLILEGSGNDDGGGGLLSTAGATSAAGGVGFGSTLGLAASAALGGKLSRRRAAVRAAGQAAVAGGRAAAALAGGLLAVAGRVAGANVAEAVAGRMAPMAGIVAGAVAATVSAAAAAAPTVAHGGTVQPPYKQVGRLLELAELLGLDSPDDELRLKDLAGTAALRAGDLATAQHLALELLAARYMPAWSLCAELGSKRQLQDDVVREQLLSYALLHCPAERMTRLLEELRAVERPCWGEAGWADGSDPLLEAPEYLLREALLAPGQRAAAASPGAAATAHLPLPGDTHLALAVLEPGTATGSAGRAIKLLEGLRGGGGSEDGSGSGGGAGLPYAQLQRVAAMECYCHCLRALLPAAGSGAERLRLLEQPLGELLQRVRQLGTTPASMSDATADAAAAALAAEARLAAARDSRTVRQHLPGVDAAQFASGGDEYRRQAILQQAALAGKAEAEAPGAASPRAAELMEQARQLAAAYGVDPWDVELHFMSALITDAVAVTAELRAAVQSREPGLLQRPKALLRHLATATYPVLPTSSGPHLALWLAVLTDCLHACAKDDPATAALTASIAPILGKLRDLLEKAAAALKGLSLTQLHAPLLAPLLAPLGVTLAGPAASAAATAPADAAAAAIFSYVKPSNLAQAAKLVTALHKLLGPPGKKAAAAGPGSGTGLLFPDLQRALDSLPPSLPYLCLCVKAVGTKSGGQQQQQHQQQQRDMAVAWSHVEEHVVRLPPAQLAAWLAFLLLPGSQCPLCPGVTGAQLAPCPCPVDVRLVILDTCMPRLQSPHAASMTTQPAAAEASIAAAHGDNAAAACAVTEVLRRLRSLHRRLLMLRAAKQHAADGLDAQQLKDLEYSLLSADDPTAAASASSAGGADAAAGAVRLALSSLAAAGCPAAVLLDIAAVAAEPQPLADGGGTDATPGSAAVGPAAAAVALLESAVGDTVGSALSALLDETGESTTAAGLARLKGALRCLDRPQDRSSNPTVLDSGVSADPADAKAEDLAHTLRVLRDRVWRDLQRFTDERLPSLERLRPSAASELLDMQAALGTRVMWSDWATSGGHSDDAGKHRQRLLLTRTRALLAHLVVPASPSPPSYQLTDQQHHPAAMPMPTVQLDDLTTLEAAERLFTRVLQAVQGGAGGGWGGTASLTQLRQLACLLTDIWQDGDMWSQSQDAASGSGGGSGVAPAAEGKEEEEAAAAGRVSLLHGCWRELAAELLRCRQLLEVVSLLDPPGLDTIKETDSSRIISKASCGMQPGASSLPSLTGRPLPLSPEDVQQLIHASANGADGAAASWCLGLASPYKIHREQALKDLEAASSDGGGPIPCDIAVLLLAFLVRSEDAAQLGTSQHPLLARLVGSVPASPAQAVAAAAVEGRDAAAMGCVLPCLLALLVERQQCGLAAALVSRRLRLHPALASAGGSMLLLERYLKAEAACDGDGSDRPERAGGARGMESDAGRGDQLLGCLPAAVDHLRCTFRERCRRALRVLTAAAAVTATANTE</sequence>
<feature type="region of interest" description="Disordered" evidence="1">
    <location>
        <begin position="489"/>
        <end position="525"/>
    </location>
</feature>
<dbReference type="OrthoDB" id="549639at2759"/>
<dbReference type="GO" id="GO:0000149">
    <property type="term" value="F:SNARE binding"/>
    <property type="evidence" value="ECO:0007669"/>
    <property type="project" value="TreeGrafter"/>
</dbReference>
<dbReference type="InParanoid" id="D8UBU4"/>
<dbReference type="RefSeq" id="XP_002956087.1">
    <property type="nucleotide sequence ID" value="XM_002956041.1"/>
</dbReference>
<name>D8UBU4_VOLCA</name>
<feature type="compositionally biased region" description="Basic and acidic residues" evidence="1">
    <location>
        <begin position="2593"/>
        <end position="2609"/>
    </location>
</feature>
<dbReference type="GO" id="GO:0070939">
    <property type="term" value="C:Dsl1/NZR complex"/>
    <property type="evidence" value="ECO:0007669"/>
    <property type="project" value="TreeGrafter"/>
</dbReference>
<accession>D8UBU4</accession>
<dbReference type="PANTHER" id="PTHR15922">
    <property type="entry name" value="NEUROBLASTOMA-AMPLIFIED SEQUENCE"/>
    <property type="match status" value="1"/>
</dbReference>
<dbReference type="PANTHER" id="PTHR15922:SF2">
    <property type="entry name" value="NBAS SUBUNIT OF NRZ TETHERING COMPLEX"/>
    <property type="match status" value="1"/>
</dbReference>
<evidence type="ECO:0000313" key="2">
    <source>
        <dbReference type="EMBL" id="EFJ42827.1"/>
    </source>
</evidence>
<gene>
    <name evidence="2" type="ORF">VOLCADRAFT_107073</name>
</gene>
<dbReference type="KEGG" id="vcn:VOLCADRAFT_107073"/>
<proteinExistence type="predicted"/>
<reference evidence="2 3" key="1">
    <citation type="journal article" date="2010" name="Science">
        <title>Genomic analysis of organismal complexity in the multicellular green alga Volvox carteri.</title>
        <authorList>
            <person name="Prochnik S.E."/>
            <person name="Umen J."/>
            <person name="Nedelcu A.M."/>
            <person name="Hallmann A."/>
            <person name="Miller S.M."/>
            <person name="Nishii I."/>
            <person name="Ferris P."/>
            <person name="Kuo A."/>
            <person name="Mitros T."/>
            <person name="Fritz-Laylin L.K."/>
            <person name="Hellsten U."/>
            <person name="Chapman J."/>
            <person name="Simakov O."/>
            <person name="Rensing S.A."/>
            <person name="Terry A."/>
            <person name="Pangilinan J."/>
            <person name="Kapitonov V."/>
            <person name="Jurka J."/>
            <person name="Salamov A."/>
            <person name="Shapiro H."/>
            <person name="Schmutz J."/>
            <person name="Grimwood J."/>
            <person name="Lindquist E."/>
            <person name="Lucas S."/>
            <person name="Grigoriev I.V."/>
            <person name="Schmitt R."/>
            <person name="Kirk D."/>
            <person name="Rokhsar D.S."/>
        </authorList>
    </citation>
    <scope>NUCLEOTIDE SEQUENCE [LARGE SCALE GENOMIC DNA]</scope>
    <source>
        <strain evidence="3">f. Nagariensis / Eve</strain>
    </source>
</reference>
<dbReference type="GO" id="GO:0006890">
    <property type="term" value="P:retrograde vesicle-mediated transport, Golgi to endoplasmic reticulum"/>
    <property type="evidence" value="ECO:0007669"/>
    <property type="project" value="TreeGrafter"/>
</dbReference>
<evidence type="ECO:0000313" key="3">
    <source>
        <dbReference type="Proteomes" id="UP000001058"/>
    </source>
</evidence>
<feature type="region of interest" description="Disordered" evidence="1">
    <location>
        <begin position="2590"/>
        <end position="2609"/>
    </location>
</feature>
<dbReference type="STRING" id="3068.D8UBU4"/>
<dbReference type="EMBL" id="GL378378">
    <property type="protein sequence ID" value="EFJ42827.1"/>
    <property type="molecule type" value="Genomic_DNA"/>
</dbReference>